<proteinExistence type="inferred from homology"/>
<evidence type="ECO:0000256" key="1">
    <source>
        <dbReference type="ARBA" id="ARBA00006545"/>
    </source>
</evidence>
<comment type="caution">
    <text evidence="4">The sequence shown here is derived from an EMBL/GenBank/DDBJ whole genome shotgun (WGS) entry which is preliminary data.</text>
</comment>
<feature type="region of interest" description="Disordered" evidence="2">
    <location>
        <begin position="183"/>
        <end position="207"/>
    </location>
</feature>
<organism evidence="4 5">
    <name type="scientific">Eumeta variegata</name>
    <name type="common">Bagworm moth</name>
    <name type="synonym">Eumeta japonica</name>
    <dbReference type="NCBI Taxonomy" id="151549"/>
    <lineage>
        <taxon>Eukaryota</taxon>
        <taxon>Metazoa</taxon>
        <taxon>Ecdysozoa</taxon>
        <taxon>Arthropoda</taxon>
        <taxon>Hexapoda</taxon>
        <taxon>Insecta</taxon>
        <taxon>Pterygota</taxon>
        <taxon>Neoptera</taxon>
        <taxon>Endopterygota</taxon>
        <taxon>Lepidoptera</taxon>
        <taxon>Glossata</taxon>
        <taxon>Ditrysia</taxon>
        <taxon>Tineoidea</taxon>
        <taxon>Psychidae</taxon>
        <taxon>Oiketicinae</taxon>
        <taxon>Eumeta</taxon>
    </lineage>
</organism>
<name>A0A4C1VM41_EUMVA</name>
<accession>A0A4C1VM41</accession>
<evidence type="ECO:0000313" key="4">
    <source>
        <dbReference type="EMBL" id="GBP39681.1"/>
    </source>
</evidence>
<dbReference type="Proteomes" id="UP000299102">
    <property type="component" value="Unassembled WGS sequence"/>
</dbReference>
<sequence>MTHIPSWLSSLPITFPYCASLPSHLVVPIRPQLATDYSNSAPAPLHIIKRVGDQWWPLEGIEILQDAVTGSAESVNSADSGLDSESFAEKMAAYVVIEARDTLQLTATEAAAEALSALTAAWADRACALPHTGSPHAHEQLLNDIGSSFFRNTGPGSTVHLVTRAETDLAGNDRVLAVADYDVDDSPPSTPGDVAADPSGAPTEDPWDRFEGGFAATGEVQTETGANSAPDTPLRSPTLSWPADRADTLYRKLTDQRLVVKLHDLEELTVPCPQRNWRRLYALRPTRAAVRYYVVVERISRYEDRRIVVRSPLQIRNETCYALEVSYKRSELTAAGAQAAPGDLTNPFDDKLRVATIAPQETYNVPLYIAYHCRLFLLPANFESYQTASQGIWWIDLSKELGTPRDVICPAKADGDLRIFAMRILAEEGCKANNIGVPIPNYLIRVLPPLAMYNRLPYAVEVVAPASDFRARVEAGERMHTYTLNLLQTHKLLLELNYLGLAWTGAFSLSPSLTDKCLVMNADQDTDARDNRLGVCVKVHRDESWDVFLYAPYWIINKTCLPMQIKGCRQDAVYEVCEEPLLWGGGARGWRPGGAGAVRVRLRVHHSEWSRAFTLTVGTPGLVVCTHRERSRIYRIFLQVSLSELCPQLTKIVTLSPYFLVYNDTKWYLRFMEENETADLWMDLAPAQCVPFWPLTSSLMLHCKYRDSPLVSQHFPITGNHTTVLRMDKGRLQTGYAGPKKLTSFSIVLVSDPPTVSSCPT</sequence>
<reference evidence="4 5" key="1">
    <citation type="journal article" date="2019" name="Commun. Biol.">
        <title>The bagworm genome reveals a unique fibroin gene that provides high tensile strength.</title>
        <authorList>
            <person name="Kono N."/>
            <person name="Nakamura H."/>
            <person name="Ohtoshi R."/>
            <person name="Tomita M."/>
            <person name="Numata K."/>
            <person name="Arakawa K."/>
        </authorList>
    </citation>
    <scope>NUCLEOTIDE SEQUENCE [LARGE SCALE GENOMIC DNA]</scope>
</reference>
<dbReference type="Pfam" id="PF25036">
    <property type="entry name" value="VPS13_VAB"/>
    <property type="match status" value="1"/>
</dbReference>
<feature type="domain" description="Vacuolar protein sorting-associated protein 13 VPS13 adaptor binding" evidence="3">
    <location>
        <begin position="278"/>
        <end position="728"/>
    </location>
</feature>
<dbReference type="InterPro" id="IPR009543">
    <property type="entry name" value="VPS13_VAB"/>
</dbReference>
<dbReference type="AlphaFoldDB" id="A0A4C1VM41"/>
<dbReference type="GO" id="GO:0006623">
    <property type="term" value="P:protein targeting to vacuole"/>
    <property type="evidence" value="ECO:0007669"/>
    <property type="project" value="TreeGrafter"/>
</dbReference>
<dbReference type="GO" id="GO:0045053">
    <property type="term" value="P:protein retention in Golgi apparatus"/>
    <property type="evidence" value="ECO:0007669"/>
    <property type="project" value="TreeGrafter"/>
</dbReference>
<dbReference type="OrthoDB" id="428159at2759"/>
<comment type="similarity">
    <text evidence="1">Belongs to the VPS13 family.</text>
</comment>
<dbReference type="InterPro" id="IPR026847">
    <property type="entry name" value="VPS13"/>
</dbReference>
<dbReference type="EMBL" id="BGZK01000369">
    <property type="protein sequence ID" value="GBP39681.1"/>
    <property type="molecule type" value="Genomic_DNA"/>
</dbReference>
<evidence type="ECO:0000313" key="5">
    <source>
        <dbReference type="Proteomes" id="UP000299102"/>
    </source>
</evidence>
<keyword evidence="5" id="KW-1185">Reference proteome</keyword>
<dbReference type="STRING" id="151549.A0A4C1VM41"/>
<gene>
    <name evidence="4" type="primary">VPS13A</name>
    <name evidence="4" type="ORF">EVAR_25505_1</name>
</gene>
<evidence type="ECO:0000256" key="2">
    <source>
        <dbReference type="SAM" id="MobiDB-lite"/>
    </source>
</evidence>
<dbReference type="PANTHER" id="PTHR16166">
    <property type="entry name" value="VACUOLAR PROTEIN SORTING-ASSOCIATED PROTEIN VPS13"/>
    <property type="match status" value="1"/>
</dbReference>
<protein>
    <submittedName>
        <fullName evidence="4">Vacuolar protein sorting-associated protein 13A</fullName>
    </submittedName>
</protein>
<dbReference type="PANTHER" id="PTHR16166:SF93">
    <property type="entry name" value="INTERMEMBRANE LIPID TRANSFER PROTEIN VPS13"/>
    <property type="match status" value="1"/>
</dbReference>
<evidence type="ECO:0000259" key="3">
    <source>
        <dbReference type="Pfam" id="PF25036"/>
    </source>
</evidence>